<accession>A0ABW2QV25</accession>
<dbReference type="RefSeq" id="WP_380186830.1">
    <property type="nucleotide sequence ID" value="NZ_JBHTBQ010000009.1"/>
</dbReference>
<protein>
    <submittedName>
        <fullName evidence="1">Uncharacterized protein</fullName>
    </submittedName>
</protein>
<sequence length="78" mass="8810">MDASEIDLIAEALIDWHQEQIDCLYKVVDSPDDMKIVLQSGEESLILEGKDTVIYKAGVLFSIQIFENFPLKAREIPA</sequence>
<gene>
    <name evidence="1" type="ORF">ACFQNF_05755</name>
</gene>
<dbReference type="Proteomes" id="UP001596473">
    <property type="component" value="Unassembled WGS sequence"/>
</dbReference>
<evidence type="ECO:0000313" key="2">
    <source>
        <dbReference type="Proteomes" id="UP001596473"/>
    </source>
</evidence>
<reference evidence="2" key="1">
    <citation type="journal article" date="2019" name="Int. J. Syst. Evol. Microbiol.">
        <title>The Global Catalogue of Microorganisms (GCM) 10K type strain sequencing project: providing services to taxonomists for standard genome sequencing and annotation.</title>
        <authorList>
            <consortium name="The Broad Institute Genomics Platform"/>
            <consortium name="The Broad Institute Genome Sequencing Center for Infectious Disease"/>
            <person name="Wu L."/>
            <person name="Ma J."/>
        </authorList>
    </citation>
    <scope>NUCLEOTIDE SEQUENCE [LARGE SCALE GENOMIC DNA]</scope>
    <source>
        <strain evidence="2">CCUG 62945</strain>
    </source>
</reference>
<proteinExistence type="predicted"/>
<comment type="caution">
    <text evidence="1">The sequence shown here is derived from an EMBL/GenBank/DDBJ whole genome shotgun (WGS) entry which is preliminary data.</text>
</comment>
<organism evidence="1 2">
    <name type="scientific">Iodobacter arcticus</name>
    <dbReference type="NCBI Taxonomy" id="590593"/>
    <lineage>
        <taxon>Bacteria</taxon>
        <taxon>Pseudomonadati</taxon>
        <taxon>Pseudomonadota</taxon>
        <taxon>Betaproteobacteria</taxon>
        <taxon>Neisseriales</taxon>
        <taxon>Chitinibacteraceae</taxon>
        <taxon>Iodobacter</taxon>
    </lineage>
</organism>
<keyword evidence="2" id="KW-1185">Reference proteome</keyword>
<dbReference type="EMBL" id="JBHTBQ010000009">
    <property type="protein sequence ID" value="MFC7419380.1"/>
    <property type="molecule type" value="Genomic_DNA"/>
</dbReference>
<evidence type="ECO:0000313" key="1">
    <source>
        <dbReference type="EMBL" id="MFC7419380.1"/>
    </source>
</evidence>
<name>A0ABW2QV25_9NEIS</name>